<gene>
    <name evidence="3" type="ordered locus">BAV2052</name>
</gene>
<dbReference type="STRING" id="360910.BAV2052"/>
<keyword evidence="3" id="KW-0449">Lipoprotein</keyword>
<accession>Q2KZP5</accession>
<organism evidence="3 4">
    <name type="scientific">Bordetella avium (strain 197N)</name>
    <dbReference type="NCBI Taxonomy" id="360910"/>
    <lineage>
        <taxon>Bacteria</taxon>
        <taxon>Pseudomonadati</taxon>
        <taxon>Pseudomonadota</taxon>
        <taxon>Betaproteobacteria</taxon>
        <taxon>Burkholderiales</taxon>
        <taxon>Alcaligenaceae</taxon>
        <taxon>Bordetella</taxon>
    </lineage>
</organism>
<dbReference type="AlphaFoldDB" id="Q2KZP5"/>
<keyword evidence="1" id="KW-0732">Signal</keyword>
<dbReference type="RefSeq" id="WP_012417718.1">
    <property type="nucleotide sequence ID" value="NC_010645.1"/>
</dbReference>
<dbReference type="CDD" id="cd11524">
    <property type="entry name" value="SYLF"/>
    <property type="match status" value="1"/>
</dbReference>
<evidence type="ECO:0000259" key="2">
    <source>
        <dbReference type="Pfam" id="PF04366"/>
    </source>
</evidence>
<evidence type="ECO:0000313" key="3">
    <source>
        <dbReference type="EMBL" id="CAJ49661.1"/>
    </source>
</evidence>
<protein>
    <submittedName>
        <fullName evidence="3">Lipoprotein</fullName>
    </submittedName>
</protein>
<dbReference type="KEGG" id="bav:BAV2052"/>
<dbReference type="EMBL" id="AM167904">
    <property type="protein sequence ID" value="CAJ49661.1"/>
    <property type="molecule type" value="Genomic_DNA"/>
</dbReference>
<name>Q2KZP5_BORA1</name>
<dbReference type="HOGENOM" id="CLU_100983_0_0_4"/>
<sequence length="195" mass="20023">MFNARFKRIGMAAATVALAGLVFSGCTATNAQDSGSAQSQRQQIDAGADATLSRLYEASPDARALVREAKGVLVFPSVVSAGFIVGAQYGKGVLRVGGVDTAYYSTAGGSVGFQAGAQSKAIVVLFMTQDALNKFRNSDGWTAGVDAFVAVATIGANGHIDTRTAQQPVIGFVLNNAGLMAGISLEGTKINKLNL</sequence>
<dbReference type="OrthoDB" id="198978at2"/>
<proteinExistence type="predicted"/>
<dbReference type="PROSITE" id="PS51257">
    <property type="entry name" value="PROKAR_LIPOPROTEIN"/>
    <property type="match status" value="1"/>
</dbReference>
<evidence type="ECO:0000256" key="1">
    <source>
        <dbReference type="SAM" id="SignalP"/>
    </source>
</evidence>
<feature type="domain" description="Ysc84 actin-binding" evidence="2">
    <location>
        <begin position="108"/>
        <end position="191"/>
    </location>
</feature>
<reference evidence="3 4" key="1">
    <citation type="journal article" date="2006" name="J. Bacteriol.">
        <title>Comparison of the genome sequence of the poultry pathogen Bordetella avium with those of B. bronchiseptica, B. pertussis, and B. parapertussis reveals extensive diversity in surface structures associated with host interaction.</title>
        <authorList>
            <person name="Sebaihia M."/>
            <person name="Preston A."/>
            <person name="Maskell D.J."/>
            <person name="Kuzmiak H."/>
            <person name="Connell T.D."/>
            <person name="King N.D."/>
            <person name="Orndorff P.E."/>
            <person name="Miyamoto D.M."/>
            <person name="Thomson N.R."/>
            <person name="Harris D."/>
            <person name="Goble A."/>
            <person name="Lord A."/>
            <person name="Murphy L."/>
            <person name="Quail M.A."/>
            <person name="Rutter S."/>
            <person name="Squares R."/>
            <person name="Squares S."/>
            <person name="Woodward J."/>
            <person name="Parkhill J."/>
            <person name="Temple L.M."/>
        </authorList>
    </citation>
    <scope>NUCLEOTIDE SEQUENCE [LARGE SCALE GENOMIC DNA]</scope>
    <source>
        <strain evidence="3 4">197N</strain>
    </source>
</reference>
<dbReference type="eggNOG" id="COG2930">
    <property type="taxonomic scope" value="Bacteria"/>
</dbReference>
<dbReference type="InterPro" id="IPR007461">
    <property type="entry name" value="Ysc84_actin-binding"/>
</dbReference>
<evidence type="ECO:0000313" key="4">
    <source>
        <dbReference type="Proteomes" id="UP000001977"/>
    </source>
</evidence>
<keyword evidence="4" id="KW-1185">Reference proteome</keyword>
<dbReference type="GeneID" id="92934886"/>
<dbReference type="Proteomes" id="UP000001977">
    <property type="component" value="Chromosome"/>
</dbReference>
<feature type="chain" id="PRO_5004211998" evidence="1">
    <location>
        <begin position="32"/>
        <end position="195"/>
    </location>
</feature>
<feature type="signal peptide" evidence="1">
    <location>
        <begin position="1"/>
        <end position="31"/>
    </location>
</feature>
<dbReference type="Pfam" id="PF04366">
    <property type="entry name" value="Ysc84"/>
    <property type="match status" value="1"/>
</dbReference>